<gene>
    <name evidence="1" type="ORF">KVP70_03300</name>
    <name evidence="2" type="ORF">L1274_004053</name>
</gene>
<dbReference type="Proteomes" id="UP001162889">
    <property type="component" value="Unassembled WGS sequence"/>
</dbReference>
<protein>
    <submittedName>
        <fullName evidence="1">Polysaccharide lyase</fullName>
    </submittedName>
</protein>
<dbReference type="InterPro" id="IPR025975">
    <property type="entry name" value="Polysacc_lyase"/>
</dbReference>
<keyword evidence="4" id="KW-1185">Reference proteome</keyword>
<evidence type="ECO:0000313" key="2">
    <source>
        <dbReference type="EMBL" id="MCP2010313.1"/>
    </source>
</evidence>
<reference evidence="1" key="1">
    <citation type="submission" date="2021-07" db="EMBL/GenBank/DDBJ databases">
        <title>Characterization of violacein-producing bacteria and related species.</title>
        <authorList>
            <person name="Wilson H.S."/>
            <person name="De Leon M.E."/>
        </authorList>
    </citation>
    <scope>NUCLEOTIDE SEQUENCE</scope>
    <source>
        <strain evidence="1">HSC-15S17</strain>
    </source>
</reference>
<sequence>MAQVDLGRAGLVTTMAPSTVVVPSISALLTYNSTATVRYFGDLYSLNAGLTDAVKLVPDPSGKSRNVFKMSRLQSDPLWSSTARTEVAARNEYIIQGVRWYGISVYFPTDWLFNPAPTVVAQLHTSQKTLAVSPPVSIVASGANMSLELNYNHRALDGTDPATKANSALKSIRLGSIQTAKWYCFVVRADWNNNAGAGNFSLWMNGDNVYTASNQTNDYSTWLGNYPKTGIYMPGSMTVPYRNIYTDFIWLGGPSTTFAQMYAQTPCGS</sequence>
<evidence type="ECO:0000313" key="3">
    <source>
        <dbReference type="Proteomes" id="UP001155901"/>
    </source>
</evidence>
<dbReference type="RefSeq" id="WP_217940621.1">
    <property type="nucleotide sequence ID" value="NZ_JAHTGR010000002.1"/>
</dbReference>
<proteinExistence type="predicted"/>
<name>A0AA41H4W2_9BURK</name>
<dbReference type="EMBL" id="JALJZU010000008">
    <property type="protein sequence ID" value="MCP2010313.1"/>
    <property type="molecule type" value="Genomic_DNA"/>
</dbReference>
<organism evidence="1 3">
    <name type="scientific">Duganella violaceipulchra</name>
    <dbReference type="NCBI Taxonomy" id="2849652"/>
    <lineage>
        <taxon>Bacteria</taxon>
        <taxon>Pseudomonadati</taxon>
        <taxon>Pseudomonadota</taxon>
        <taxon>Betaproteobacteria</taxon>
        <taxon>Burkholderiales</taxon>
        <taxon>Oxalobacteraceae</taxon>
        <taxon>Telluria group</taxon>
        <taxon>Duganella</taxon>
    </lineage>
</organism>
<dbReference type="EMBL" id="JAHTGR010000002">
    <property type="protein sequence ID" value="MBV6319949.1"/>
    <property type="molecule type" value="Genomic_DNA"/>
</dbReference>
<dbReference type="GO" id="GO:0016829">
    <property type="term" value="F:lyase activity"/>
    <property type="evidence" value="ECO:0007669"/>
    <property type="project" value="UniProtKB-KW"/>
</dbReference>
<keyword evidence="1" id="KW-0456">Lyase</keyword>
<accession>A0AA41H4W2</accession>
<dbReference type="Pfam" id="PF14099">
    <property type="entry name" value="Polysacc_lyase"/>
    <property type="match status" value="1"/>
</dbReference>
<comment type="caution">
    <text evidence="1">The sequence shown here is derived from an EMBL/GenBank/DDBJ whole genome shotgun (WGS) entry which is preliminary data.</text>
</comment>
<dbReference type="Proteomes" id="UP001155901">
    <property type="component" value="Unassembled WGS sequence"/>
</dbReference>
<evidence type="ECO:0000313" key="4">
    <source>
        <dbReference type="Proteomes" id="UP001162889"/>
    </source>
</evidence>
<dbReference type="AlphaFoldDB" id="A0AA41H4W2"/>
<reference evidence="2" key="2">
    <citation type="submission" date="2022-03" db="EMBL/GenBank/DDBJ databases">
        <title>Genome Encyclopedia of Bacteria and Archaea VI: Functional Genomics of Type Strains.</title>
        <authorList>
            <person name="Whitman W."/>
        </authorList>
    </citation>
    <scope>NUCLEOTIDE SEQUENCE</scope>
    <source>
        <strain evidence="2">HSC-15S17</strain>
    </source>
</reference>
<evidence type="ECO:0000313" key="1">
    <source>
        <dbReference type="EMBL" id="MBV6319949.1"/>
    </source>
</evidence>